<sequence>MQNILIADDRPAWMKDEDRVMVLVNYLRTRIGYDCINDLLL</sequence>
<dbReference type="KEGG" id="bmet:BMMGA3_02220"/>
<name>I3E3D5_BACMM</name>
<proteinExistence type="predicted"/>
<dbReference type="HOGENOM" id="CLU_3265797_0_0_9"/>
<evidence type="ECO:0000313" key="1">
    <source>
        <dbReference type="EMBL" id="AIE58914.1"/>
    </source>
</evidence>
<dbReference type="EMBL" id="CP007739">
    <property type="protein sequence ID" value="AIE58914.1"/>
    <property type="molecule type" value="Genomic_DNA"/>
</dbReference>
<protein>
    <submittedName>
        <fullName evidence="1">Uncharacterized protein</fullName>
    </submittedName>
</protein>
<organism evidence="1 2">
    <name type="scientific">Bacillus methanolicus (strain MGA3 / ATCC 53907)</name>
    <dbReference type="NCBI Taxonomy" id="796606"/>
    <lineage>
        <taxon>Bacteria</taxon>
        <taxon>Bacillati</taxon>
        <taxon>Bacillota</taxon>
        <taxon>Bacilli</taxon>
        <taxon>Bacillales</taxon>
        <taxon>Bacillaceae</taxon>
        <taxon>Bacillus</taxon>
    </lineage>
</organism>
<evidence type="ECO:0000313" key="2">
    <source>
        <dbReference type="Proteomes" id="UP000027602"/>
    </source>
</evidence>
<reference evidence="1 2" key="1">
    <citation type="journal article" date="2015" name="BMC Genomics">
        <title>Transcriptome analysis of thermophilic methylotrophic Bacillus methanolicus MGA3 using RNA-sequencing provides detailed insights into its previously uncharted transcriptional landscape.</title>
        <authorList>
            <person name="Irla M."/>
            <person name="Neshat A."/>
            <person name="Brautaset T."/>
            <person name="Ruckert C."/>
            <person name="Kalinowski J."/>
            <person name="Wendisch V.F."/>
        </authorList>
    </citation>
    <scope>NUCLEOTIDE SEQUENCE [LARGE SCALE GENOMIC DNA]</scope>
    <source>
        <strain evidence="2">MGA3 / ATCC 53907</strain>
    </source>
</reference>
<gene>
    <name evidence="1" type="ORF">BMMGA3_02220</name>
</gene>
<accession>I3E3D5</accession>
<dbReference type="AlphaFoldDB" id="I3E3D5"/>
<dbReference type="Proteomes" id="UP000027602">
    <property type="component" value="Chromosome"/>
</dbReference>
<keyword evidence="2" id="KW-1185">Reference proteome</keyword>